<dbReference type="Proteomes" id="UP000237271">
    <property type="component" value="Unassembled WGS sequence"/>
</dbReference>
<keyword evidence="4" id="KW-0436">Ligase</keyword>
<evidence type="ECO:0000313" key="4">
    <source>
        <dbReference type="EMBL" id="POM72062.1"/>
    </source>
</evidence>
<evidence type="ECO:0000256" key="2">
    <source>
        <dbReference type="PROSITE-ProRule" id="PRU00182"/>
    </source>
</evidence>
<dbReference type="FunFam" id="3.10.290.10:FF:000014">
    <property type="entry name" value="Tyrosine--tRNA ligase"/>
    <property type="match status" value="1"/>
</dbReference>
<dbReference type="SUPFAM" id="SSF55174">
    <property type="entry name" value="Alpha-L RNA-binding motif"/>
    <property type="match status" value="1"/>
</dbReference>
<accession>A0A2P4Y2M2</accession>
<dbReference type="GO" id="GO:0005739">
    <property type="term" value="C:mitochondrion"/>
    <property type="evidence" value="ECO:0007669"/>
    <property type="project" value="TreeGrafter"/>
</dbReference>
<dbReference type="EMBL" id="NCKW01006360">
    <property type="protein sequence ID" value="POM72062.1"/>
    <property type="molecule type" value="Genomic_DNA"/>
</dbReference>
<sequence>MLRMAGDAPMTVLSRTDIMDQSLVDLAVKIGAAKSKAECRRLIKGGGVYLNNERVESDALRVNASNLLDDKVLVVRIGRRNNFIVQVQ</sequence>
<dbReference type="PANTHER" id="PTHR11766:SF0">
    <property type="entry name" value="TYROSINE--TRNA LIGASE, MITOCHONDRIAL"/>
    <property type="match status" value="1"/>
</dbReference>
<reference evidence="4 5" key="1">
    <citation type="journal article" date="2017" name="Genome Biol. Evol.">
        <title>Phytophthora megakarya and P. palmivora, closely related causal agents of cacao black pod rot, underwent increases in genome sizes and gene numbers by different mechanisms.</title>
        <authorList>
            <person name="Ali S.S."/>
            <person name="Shao J."/>
            <person name="Lary D.J."/>
            <person name="Kronmiller B."/>
            <person name="Shen D."/>
            <person name="Strem M.D."/>
            <person name="Amoako-Attah I."/>
            <person name="Akrofi A.Y."/>
            <person name="Begoude B.A."/>
            <person name="Ten Hoopen G.M."/>
            <person name="Coulibaly K."/>
            <person name="Kebe B.I."/>
            <person name="Melnick R.L."/>
            <person name="Guiltinan M.J."/>
            <person name="Tyler B.M."/>
            <person name="Meinhardt L.W."/>
            <person name="Bailey B.A."/>
        </authorList>
    </citation>
    <scope>NUCLEOTIDE SEQUENCE [LARGE SCALE GENOMIC DNA]</scope>
    <source>
        <strain evidence="5">sbr112.9</strain>
    </source>
</reference>
<dbReference type="InterPro" id="IPR036986">
    <property type="entry name" value="S4_RNA-bd_sf"/>
</dbReference>
<dbReference type="OrthoDB" id="337870at2759"/>
<proteinExistence type="predicted"/>
<dbReference type="PROSITE" id="PS50889">
    <property type="entry name" value="S4"/>
    <property type="match status" value="1"/>
</dbReference>
<evidence type="ECO:0000256" key="1">
    <source>
        <dbReference type="ARBA" id="ARBA00022884"/>
    </source>
</evidence>
<dbReference type="CDD" id="cd00165">
    <property type="entry name" value="S4"/>
    <property type="match status" value="1"/>
</dbReference>
<dbReference type="GO" id="GO:0003723">
    <property type="term" value="F:RNA binding"/>
    <property type="evidence" value="ECO:0007669"/>
    <property type="project" value="UniProtKB-KW"/>
</dbReference>
<evidence type="ECO:0000313" key="5">
    <source>
        <dbReference type="Proteomes" id="UP000237271"/>
    </source>
</evidence>
<keyword evidence="5" id="KW-1185">Reference proteome</keyword>
<keyword evidence="1 2" id="KW-0694">RNA-binding</keyword>
<dbReference type="InterPro" id="IPR054608">
    <property type="entry name" value="SYY-like_C"/>
</dbReference>
<feature type="domain" description="RNA-binding S4" evidence="3">
    <location>
        <begin position="22"/>
        <end position="83"/>
    </location>
</feature>
<dbReference type="GO" id="GO:0005829">
    <property type="term" value="C:cytosol"/>
    <property type="evidence" value="ECO:0007669"/>
    <property type="project" value="TreeGrafter"/>
</dbReference>
<dbReference type="InterPro" id="IPR002942">
    <property type="entry name" value="S4_RNA-bd"/>
</dbReference>
<dbReference type="Gene3D" id="3.10.290.10">
    <property type="entry name" value="RNA-binding S4 domain"/>
    <property type="match status" value="1"/>
</dbReference>
<gene>
    <name evidence="4" type="ORF">PHPALM_11287</name>
</gene>
<name>A0A2P4Y2M2_9STRA</name>
<evidence type="ECO:0000259" key="3">
    <source>
        <dbReference type="SMART" id="SM00363"/>
    </source>
</evidence>
<organism evidence="4 5">
    <name type="scientific">Phytophthora palmivora</name>
    <dbReference type="NCBI Taxonomy" id="4796"/>
    <lineage>
        <taxon>Eukaryota</taxon>
        <taxon>Sar</taxon>
        <taxon>Stramenopiles</taxon>
        <taxon>Oomycota</taxon>
        <taxon>Peronosporomycetes</taxon>
        <taxon>Peronosporales</taxon>
        <taxon>Peronosporaceae</taxon>
        <taxon>Phytophthora</taxon>
    </lineage>
</organism>
<comment type="caution">
    <text evidence="4">The sequence shown here is derived from an EMBL/GenBank/DDBJ whole genome shotgun (WGS) entry which is preliminary data.</text>
</comment>
<dbReference type="AlphaFoldDB" id="A0A2P4Y2M2"/>
<dbReference type="GO" id="GO:0043039">
    <property type="term" value="P:tRNA aminoacylation"/>
    <property type="evidence" value="ECO:0007669"/>
    <property type="project" value="TreeGrafter"/>
</dbReference>
<dbReference type="GO" id="GO:0004831">
    <property type="term" value="F:tyrosine-tRNA ligase activity"/>
    <property type="evidence" value="ECO:0007669"/>
    <property type="project" value="InterPro"/>
</dbReference>
<dbReference type="SMART" id="SM00363">
    <property type="entry name" value="S4"/>
    <property type="match status" value="1"/>
</dbReference>
<dbReference type="Pfam" id="PF22421">
    <property type="entry name" value="SYY_C-terminal"/>
    <property type="match status" value="1"/>
</dbReference>
<dbReference type="PANTHER" id="PTHR11766">
    <property type="entry name" value="TYROSYL-TRNA SYNTHETASE"/>
    <property type="match status" value="1"/>
</dbReference>
<protein>
    <submittedName>
        <fullName evidence="4">Tyrosine-tRNA ligase</fullName>
    </submittedName>
</protein>
<dbReference type="InterPro" id="IPR024088">
    <property type="entry name" value="Tyr-tRNA-ligase_bac-type"/>
</dbReference>